<dbReference type="SUPFAM" id="SSF52172">
    <property type="entry name" value="CheY-like"/>
    <property type="match status" value="1"/>
</dbReference>
<name>A0A5K7ZFG0_9BACT</name>
<accession>A0A5K7ZFG0</accession>
<dbReference type="InterPro" id="IPR006037">
    <property type="entry name" value="RCK_C"/>
</dbReference>
<organism evidence="7 8">
    <name type="scientific">Desulfosarcina ovata subsp. sediminis</name>
    <dbReference type="NCBI Taxonomy" id="885957"/>
    <lineage>
        <taxon>Bacteria</taxon>
        <taxon>Pseudomonadati</taxon>
        <taxon>Thermodesulfobacteriota</taxon>
        <taxon>Desulfobacteria</taxon>
        <taxon>Desulfobacterales</taxon>
        <taxon>Desulfosarcinaceae</taxon>
        <taxon>Desulfosarcina</taxon>
    </lineage>
</organism>
<feature type="domain" description="Response regulatory" evidence="4">
    <location>
        <begin position="329"/>
        <end position="445"/>
    </location>
</feature>
<dbReference type="Gene3D" id="3.40.50.720">
    <property type="entry name" value="NAD(P)-binding Rossmann-like Domain"/>
    <property type="match status" value="1"/>
</dbReference>
<comment type="subcellular location">
    <subcellularLocation>
        <location evidence="1">Cell membrane</location>
        <topology evidence="1">Multi-pass membrane protein</topology>
    </subcellularLocation>
</comment>
<dbReference type="GO" id="GO:0008324">
    <property type="term" value="F:monoatomic cation transmembrane transporter activity"/>
    <property type="evidence" value="ECO:0007669"/>
    <property type="project" value="InterPro"/>
</dbReference>
<dbReference type="PANTHER" id="PTHR43833">
    <property type="entry name" value="POTASSIUM CHANNEL PROTEIN 2-RELATED-RELATED"/>
    <property type="match status" value="1"/>
</dbReference>
<dbReference type="InterPro" id="IPR011006">
    <property type="entry name" value="CheY-like_superfamily"/>
</dbReference>
<dbReference type="SMART" id="SM00448">
    <property type="entry name" value="REC"/>
    <property type="match status" value="1"/>
</dbReference>
<feature type="domain" description="RCK N-terminal" evidence="5">
    <location>
        <begin position="107"/>
        <end position="221"/>
    </location>
</feature>
<dbReference type="SUPFAM" id="SSF116726">
    <property type="entry name" value="TrkA C-terminal domain-like"/>
    <property type="match status" value="1"/>
</dbReference>
<dbReference type="CDD" id="cd00156">
    <property type="entry name" value="REC"/>
    <property type="match status" value="1"/>
</dbReference>
<keyword evidence="2" id="KW-0597">Phosphoprotein</keyword>
<feature type="transmembrane region" description="Helical" evidence="3">
    <location>
        <begin position="32"/>
        <end position="50"/>
    </location>
</feature>
<evidence type="ECO:0000259" key="4">
    <source>
        <dbReference type="PROSITE" id="PS50110"/>
    </source>
</evidence>
<evidence type="ECO:0000313" key="8">
    <source>
        <dbReference type="Proteomes" id="UP000425960"/>
    </source>
</evidence>
<protein>
    <recommendedName>
        <fullName evidence="9">Response regulatory domain-containing protein</fullName>
    </recommendedName>
</protein>
<evidence type="ECO:0000256" key="2">
    <source>
        <dbReference type="PROSITE-ProRule" id="PRU00169"/>
    </source>
</evidence>
<dbReference type="InterPro" id="IPR013099">
    <property type="entry name" value="K_chnl_dom"/>
</dbReference>
<reference evidence="7 8" key="1">
    <citation type="submission" date="2019-11" db="EMBL/GenBank/DDBJ databases">
        <title>Comparative genomics of hydrocarbon-degrading Desulfosarcina strains.</title>
        <authorList>
            <person name="Watanabe M."/>
            <person name="Kojima H."/>
            <person name="Fukui M."/>
        </authorList>
    </citation>
    <scope>NUCLEOTIDE SEQUENCE [LARGE SCALE GENOMIC DNA]</scope>
    <source>
        <strain evidence="7 8">28bB2T</strain>
    </source>
</reference>
<dbReference type="InterPro" id="IPR036291">
    <property type="entry name" value="NAD(P)-bd_dom_sf"/>
</dbReference>
<dbReference type="SUPFAM" id="SSF81324">
    <property type="entry name" value="Voltage-gated potassium channels"/>
    <property type="match status" value="1"/>
</dbReference>
<gene>
    <name evidence="7" type="ORF">DSCO28_06000</name>
</gene>
<feature type="modified residue" description="4-aspartylphosphate" evidence="2">
    <location>
        <position position="378"/>
    </location>
</feature>
<evidence type="ECO:0000313" key="7">
    <source>
        <dbReference type="EMBL" id="BBO80034.1"/>
    </source>
</evidence>
<dbReference type="Proteomes" id="UP000425960">
    <property type="component" value="Chromosome"/>
</dbReference>
<dbReference type="Pfam" id="PF02254">
    <property type="entry name" value="TrkA_N"/>
    <property type="match status" value="1"/>
</dbReference>
<dbReference type="GO" id="GO:0000160">
    <property type="term" value="P:phosphorelay signal transduction system"/>
    <property type="evidence" value="ECO:0007669"/>
    <property type="project" value="InterPro"/>
</dbReference>
<dbReference type="AlphaFoldDB" id="A0A5K7ZFG0"/>
<feature type="transmembrane region" description="Helical" evidence="3">
    <location>
        <begin position="62"/>
        <end position="81"/>
    </location>
</feature>
<dbReference type="Pfam" id="PF07885">
    <property type="entry name" value="Ion_trans_2"/>
    <property type="match status" value="1"/>
</dbReference>
<dbReference type="PROSITE" id="PS51201">
    <property type="entry name" value="RCK_N"/>
    <property type="match status" value="1"/>
</dbReference>
<dbReference type="Gene3D" id="1.10.287.70">
    <property type="match status" value="1"/>
</dbReference>
<dbReference type="GO" id="GO:0006813">
    <property type="term" value="P:potassium ion transport"/>
    <property type="evidence" value="ECO:0007669"/>
    <property type="project" value="InterPro"/>
</dbReference>
<dbReference type="InterPro" id="IPR036721">
    <property type="entry name" value="RCK_C_sf"/>
</dbReference>
<dbReference type="RefSeq" id="WP_155321091.1">
    <property type="nucleotide sequence ID" value="NZ_AP021876.1"/>
</dbReference>
<dbReference type="SUPFAM" id="SSF51735">
    <property type="entry name" value="NAD(P)-binding Rossmann-fold domains"/>
    <property type="match status" value="1"/>
</dbReference>
<feature type="domain" description="RCK C-terminal" evidence="6">
    <location>
        <begin position="243"/>
        <end position="325"/>
    </location>
</feature>
<keyword evidence="3" id="KW-1133">Transmembrane helix</keyword>
<dbReference type="GO" id="GO:0005886">
    <property type="term" value="C:plasma membrane"/>
    <property type="evidence" value="ECO:0007669"/>
    <property type="project" value="UniProtKB-SubCell"/>
</dbReference>
<dbReference type="InterPro" id="IPR001789">
    <property type="entry name" value="Sig_transdc_resp-reg_receiver"/>
</dbReference>
<dbReference type="Pfam" id="PF00072">
    <property type="entry name" value="Response_reg"/>
    <property type="match status" value="1"/>
</dbReference>
<keyword evidence="3" id="KW-0472">Membrane</keyword>
<evidence type="ECO:0000256" key="3">
    <source>
        <dbReference type="SAM" id="Phobius"/>
    </source>
</evidence>
<dbReference type="PANTHER" id="PTHR43833:SF9">
    <property type="entry name" value="POTASSIUM CHANNEL PROTEIN YUGO-RELATED"/>
    <property type="match status" value="1"/>
</dbReference>
<dbReference type="InterPro" id="IPR003148">
    <property type="entry name" value="RCK_N"/>
</dbReference>
<dbReference type="Gene3D" id="3.40.50.2300">
    <property type="match status" value="1"/>
</dbReference>
<keyword evidence="3" id="KW-0812">Transmembrane</keyword>
<evidence type="ECO:0000256" key="1">
    <source>
        <dbReference type="ARBA" id="ARBA00004651"/>
    </source>
</evidence>
<dbReference type="PROSITE" id="PS50110">
    <property type="entry name" value="RESPONSE_REGULATORY"/>
    <property type="match status" value="1"/>
</dbReference>
<sequence length="456" mass="49012">MSSRKKIIAAIIILISIVLGGTFGYMQLERYTFFQGLYMSVITISTVGYGEIIPLSPKGQGFSIALIFSSIIGLAFAGRALGESLLENTWSGRAEKRKMHRRIQSLKGHQIICGFGRVGHAAASQFVAARSDFVIVDQAPGAEVGVDGQLYLEGDATREQILLDAGIKEARGLLALLGSDPENVFLVLTARELNPTLRIIARANDPNVENKLLKAGADKVISPFTTAGTQIAHEMLLATGQHDDVCAFADVVHTPRWISLGTDNPLIDTSISHAAHQLGGAVLGLRRGNRDCLLPGENEVLKDGDVLLVIQADQEPGNKPSKEPAPIRNVVIVDDNPVIVKLYTRLFQKAGFVPHTAANGTAGLKLILRLRPAAAVIDFMLPVFSGIEICEKVRQTPELNRTRLILFTADDNAATRQRALSAGADAVVVKSADAQEVINTVVQTISENLPPVDEGN</sequence>
<dbReference type="KEGG" id="dov:DSCO28_06000"/>
<evidence type="ECO:0000259" key="5">
    <source>
        <dbReference type="PROSITE" id="PS51201"/>
    </source>
</evidence>
<evidence type="ECO:0008006" key="9">
    <source>
        <dbReference type="Google" id="ProtNLM"/>
    </source>
</evidence>
<dbReference type="EMBL" id="AP021876">
    <property type="protein sequence ID" value="BBO80034.1"/>
    <property type="molecule type" value="Genomic_DNA"/>
</dbReference>
<evidence type="ECO:0000259" key="6">
    <source>
        <dbReference type="PROSITE" id="PS51202"/>
    </source>
</evidence>
<proteinExistence type="predicted"/>
<dbReference type="PROSITE" id="PS51202">
    <property type="entry name" value="RCK_C"/>
    <property type="match status" value="1"/>
</dbReference>
<feature type="transmembrane region" description="Helical" evidence="3">
    <location>
        <begin position="7"/>
        <end position="26"/>
    </location>
</feature>
<dbReference type="InterPro" id="IPR050721">
    <property type="entry name" value="Trk_Ktr_HKT_K-transport"/>
</dbReference>